<keyword evidence="2" id="KW-1185">Reference proteome</keyword>
<accession>A0ABR4LF37</accession>
<dbReference type="EMBL" id="JBFXLQ010000058">
    <property type="protein sequence ID" value="KAL2862982.1"/>
    <property type="molecule type" value="Genomic_DNA"/>
</dbReference>
<comment type="caution">
    <text evidence="1">The sequence shown here is derived from an EMBL/GenBank/DDBJ whole genome shotgun (WGS) entry which is preliminary data.</text>
</comment>
<evidence type="ECO:0000313" key="2">
    <source>
        <dbReference type="Proteomes" id="UP001610432"/>
    </source>
</evidence>
<sequence length="208" mass="23912">MEHFLSSLEMNKSCRVWKERTLPSRSQNPDFLFFFFDLRSSLIIPLKRQEHQRSPECHFYEGMAARSTPVQVMMAEDLPVRRTRPPSSRGLGTRISQQFRGLRGKRGHPSQQDPLEPALRSQLDVNLSPLLASLYDDDDQSPELSALRNIMFKFNSSTQSTFCSLHWPASNLRSTIQPGQMIPIEQNQAGLTHSRFDVDFSPVRGFIF</sequence>
<protein>
    <submittedName>
        <fullName evidence="1">Uncharacterized protein</fullName>
    </submittedName>
</protein>
<dbReference type="RefSeq" id="XP_070881961.1">
    <property type="nucleotide sequence ID" value="XM_071026506.1"/>
</dbReference>
<organism evidence="1 2">
    <name type="scientific">Aspergillus lucknowensis</name>
    <dbReference type="NCBI Taxonomy" id="176173"/>
    <lineage>
        <taxon>Eukaryota</taxon>
        <taxon>Fungi</taxon>
        <taxon>Dikarya</taxon>
        <taxon>Ascomycota</taxon>
        <taxon>Pezizomycotina</taxon>
        <taxon>Eurotiomycetes</taxon>
        <taxon>Eurotiomycetidae</taxon>
        <taxon>Eurotiales</taxon>
        <taxon>Aspergillaceae</taxon>
        <taxon>Aspergillus</taxon>
        <taxon>Aspergillus subgen. Nidulantes</taxon>
    </lineage>
</organism>
<name>A0ABR4LF37_9EURO</name>
<proteinExistence type="predicted"/>
<gene>
    <name evidence="1" type="ORF">BJX67DRAFT_271471</name>
</gene>
<reference evidence="1 2" key="1">
    <citation type="submission" date="2024-07" db="EMBL/GenBank/DDBJ databases">
        <title>Section-level genome sequencing and comparative genomics of Aspergillus sections Usti and Cavernicolus.</title>
        <authorList>
            <consortium name="Lawrence Berkeley National Laboratory"/>
            <person name="Nybo J.L."/>
            <person name="Vesth T.C."/>
            <person name="Theobald S."/>
            <person name="Frisvad J.C."/>
            <person name="Larsen T.O."/>
            <person name="Kjaerboelling I."/>
            <person name="Rothschild-Mancinelli K."/>
            <person name="Lyhne E.K."/>
            <person name="Kogle M.E."/>
            <person name="Barry K."/>
            <person name="Clum A."/>
            <person name="Na H."/>
            <person name="Ledsgaard L."/>
            <person name="Lin J."/>
            <person name="Lipzen A."/>
            <person name="Kuo A."/>
            <person name="Riley R."/>
            <person name="Mondo S."/>
            <person name="Labutti K."/>
            <person name="Haridas S."/>
            <person name="Pangalinan J."/>
            <person name="Salamov A.A."/>
            <person name="Simmons B.A."/>
            <person name="Magnuson J.K."/>
            <person name="Chen J."/>
            <person name="Drula E."/>
            <person name="Henrissat B."/>
            <person name="Wiebenga A."/>
            <person name="Lubbers R.J."/>
            <person name="Gomes A.C."/>
            <person name="Macurrencykelacurrency M.R."/>
            <person name="Stajich J."/>
            <person name="Grigoriev I.V."/>
            <person name="Mortensen U.H."/>
            <person name="De Vries R.P."/>
            <person name="Baker S.E."/>
            <person name="Andersen M.R."/>
        </authorList>
    </citation>
    <scope>NUCLEOTIDE SEQUENCE [LARGE SCALE GENOMIC DNA]</scope>
    <source>
        <strain evidence="1 2">CBS 449.75</strain>
    </source>
</reference>
<dbReference type="GeneID" id="98141578"/>
<dbReference type="Proteomes" id="UP001610432">
    <property type="component" value="Unassembled WGS sequence"/>
</dbReference>
<evidence type="ECO:0000313" key="1">
    <source>
        <dbReference type="EMBL" id="KAL2862982.1"/>
    </source>
</evidence>